<organism evidence="4 5">
    <name type="scientific">Euplotes crassus</name>
    <dbReference type="NCBI Taxonomy" id="5936"/>
    <lineage>
        <taxon>Eukaryota</taxon>
        <taxon>Sar</taxon>
        <taxon>Alveolata</taxon>
        <taxon>Ciliophora</taxon>
        <taxon>Intramacronucleata</taxon>
        <taxon>Spirotrichea</taxon>
        <taxon>Hypotrichia</taxon>
        <taxon>Euplotida</taxon>
        <taxon>Euplotidae</taxon>
        <taxon>Moneuplotes</taxon>
    </lineage>
</organism>
<gene>
    <name evidence="4" type="ORF">ECRASSUSDP1_LOCUS7732</name>
</gene>
<feature type="domain" description="FCP1 homology" evidence="3">
    <location>
        <begin position="115"/>
        <end position="273"/>
    </location>
</feature>
<sequence length="487" mass="55636">MSNPHRRNLLNLGVNLVVFSAAVLGNKNSFKNEGSWHRKVQPINSAADKRRSEAKLLEVKKSSQGVTFKFDREVMGSDHGSVSDASAQNSQEEIKLQKNNHFETSVKLLGNQVGPDVGKKTLVLDLDETLVHSIFGKESNPSCTFSLLFNKEYYLVSTEKRPYLDEFLEEVSQLYEIVFYTSSVEGYANNVIDYIDQNKIASGRLFRDACICRNEVYIKDLDRLGRDLSNVIVIDNSPSSYCNNVENAIPIKSWFNDQNDSELLDLIPILQSIAKVKDVRNVIRKIIHQMSSSYDPNIKLEDTEFQNDENIKISDRDKYIQVIGNYHPDIEAYNPARLSRNNIENNLTSASRSIRFSHEEINAFVFNHVHCQYSSNEPQDQVLFDTEGTKTNNSATHERRAFFQKVHEVDSEDSDASSYSNNDHSYSSFTGENRSNNTFAQNLYKNLENPSSVSDSFNSDNFADHLGKEDRKGRRNDDLKTFFCFDR</sequence>
<dbReference type="PANTHER" id="PTHR12210">
    <property type="entry name" value="DULLARD PROTEIN PHOSPHATASE"/>
    <property type="match status" value="1"/>
</dbReference>
<dbReference type="FunFam" id="3.40.50.1000:FF:000093">
    <property type="entry name" value="NLI interacting factor-like phosphatase family protein"/>
    <property type="match status" value="1"/>
</dbReference>
<dbReference type="InterPro" id="IPR011948">
    <property type="entry name" value="Dullard_phosphatase"/>
</dbReference>
<protein>
    <recommendedName>
        <fullName evidence="3">FCP1 homology domain-containing protein</fullName>
    </recommendedName>
</protein>
<dbReference type="PROSITE" id="PS50969">
    <property type="entry name" value="FCP1"/>
    <property type="match status" value="1"/>
</dbReference>
<dbReference type="SUPFAM" id="SSF56784">
    <property type="entry name" value="HAD-like"/>
    <property type="match status" value="1"/>
</dbReference>
<dbReference type="Pfam" id="PF03031">
    <property type="entry name" value="NIF"/>
    <property type="match status" value="1"/>
</dbReference>
<dbReference type="InterPro" id="IPR004274">
    <property type="entry name" value="FCP1_dom"/>
</dbReference>
<proteinExistence type="predicted"/>
<evidence type="ECO:0000259" key="3">
    <source>
        <dbReference type="PROSITE" id="PS50969"/>
    </source>
</evidence>
<dbReference type="Proteomes" id="UP001295684">
    <property type="component" value="Unassembled WGS sequence"/>
</dbReference>
<feature type="compositionally biased region" description="Low complexity" evidence="1">
    <location>
        <begin position="416"/>
        <end position="428"/>
    </location>
</feature>
<feature type="signal peptide" evidence="2">
    <location>
        <begin position="1"/>
        <end position="25"/>
    </location>
</feature>
<dbReference type="Gene3D" id="3.40.50.1000">
    <property type="entry name" value="HAD superfamily/HAD-like"/>
    <property type="match status" value="1"/>
</dbReference>
<dbReference type="SMART" id="SM00577">
    <property type="entry name" value="CPDc"/>
    <property type="match status" value="1"/>
</dbReference>
<accession>A0AAD1X7X2</accession>
<dbReference type="NCBIfam" id="TIGR02251">
    <property type="entry name" value="HIF-SF_euk"/>
    <property type="match status" value="1"/>
</dbReference>
<dbReference type="InterPro" id="IPR036412">
    <property type="entry name" value="HAD-like_sf"/>
</dbReference>
<evidence type="ECO:0000256" key="2">
    <source>
        <dbReference type="SAM" id="SignalP"/>
    </source>
</evidence>
<evidence type="ECO:0000313" key="5">
    <source>
        <dbReference type="Proteomes" id="UP001295684"/>
    </source>
</evidence>
<dbReference type="InterPro" id="IPR023214">
    <property type="entry name" value="HAD_sf"/>
</dbReference>
<dbReference type="CDD" id="cd07521">
    <property type="entry name" value="HAD_FCP1-like"/>
    <property type="match status" value="1"/>
</dbReference>
<evidence type="ECO:0000313" key="4">
    <source>
        <dbReference type="EMBL" id="CAI2366459.1"/>
    </source>
</evidence>
<comment type="caution">
    <text evidence="4">The sequence shown here is derived from an EMBL/GenBank/DDBJ whole genome shotgun (WGS) entry which is preliminary data.</text>
</comment>
<reference evidence="4" key="1">
    <citation type="submission" date="2023-07" db="EMBL/GenBank/DDBJ databases">
        <authorList>
            <consortium name="AG Swart"/>
            <person name="Singh M."/>
            <person name="Singh A."/>
            <person name="Seah K."/>
            <person name="Emmerich C."/>
        </authorList>
    </citation>
    <scope>NUCLEOTIDE SEQUENCE</scope>
    <source>
        <strain evidence="4">DP1</strain>
    </source>
</reference>
<evidence type="ECO:0000256" key="1">
    <source>
        <dbReference type="SAM" id="MobiDB-lite"/>
    </source>
</evidence>
<name>A0AAD1X7X2_EUPCR</name>
<keyword evidence="5" id="KW-1185">Reference proteome</keyword>
<dbReference type="GO" id="GO:0016791">
    <property type="term" value="F:phosphatase activity"/>
    <property type="evidence" value="ECO:0007669"/>
    <property type="project" value="InterPro"/>
</dbReference>
<dbReference type="AlphaFoldDB" id="A0AAD1X7X2"/>
<feature type="region of interest" description="Disordered" evidence="1">
    <location>
        <begin position="413"/>
        <end position="433"/>
    </location>
</feature>
<dbReference type="EMBL" id="CAMPGE010007542">
    <property type="protein sequence ID" value="CAI2366459.1"/>
    <property type="molecule type" value="Genomic_DNA"/>
</dbReference>
<dbReference type="InterPro" id="IPR050365">
    <property type="entry name" value="TIM50"/>
</dbReference>
<feature type="chain" id="PRO_5041925296" description="FCP1 homology domain-containing protein" evidence="2">
    <location>
        <begin position="26"/>
        <end position="487"/>
    </location>
</feature>
<keyword evidence="2" id="KW-0732">Signal</keyword>